<organism evidence="1 2">
    <name type="scientific">Cohnella pontilimi</name>
    <dbReference type="NCBI Taxonomy" id="2564100"/>
    <lineage>
        <taxon>Bacteria</taxon>
        <taxon>Bacillati</taxon>
        <taxon>Bacillota</taxon>
        <taxon>Bacilli</taxon>
        <taxon>Bacillales</taxon>
        <taxon>Paenibacillaceae</taxon>
        <taxon>Cohnella</taxon>
    </lineage>
</organism>
<comment type="caution">
    <text evidence="1">The sequence shown here is derived from an EMBL/GenBank/DDBJ whole genome shotgun (WGS) entry which is preliminary data.</text>
</comment>
<protein>
    <submittedName>
        <fullName evidence="1">Uncharacterized protein</fullName>
    </submittedName>
</protein>
<dbReference type="Proteomes" id="UP000309673">
    <property type="component" value="Unassembled WGS sequence"/>
</dbReference>
<dbReference type="EMBL" id="SUPK01000001">
    <property type="protein sequence ID" value="TJY44154.1"/>
    <property type="molecule type" value="Genomic_DNA"/>
</dbReference>
<evidence type="ECO:0000313" key="2">
    <source>
        <dbReference type="Proteomes" id="UP000309673"/>
    </source>
</evidence>
<accession>A0A4U0FI76</accession>
<dbReference type="AlphaFoldDB" id="A0A4U0FI76"/>
<dbReference type="RefSeq" id="WP_136775874.1">
    <property type="nucleotide sequence ID" value="NZ_SUPK01000001.1"/>
</dbReference>
<reference evidence="1 2" key="1">
    <citation type="submission" date="2019-04" db="EMBL/GenBank/DDBJ databases">
        <title>Cohnella sp. nov., isolated from soil.</title>
        <authorList>
            <person name="Kim W."/>
        </authorList>
    </citation>
    <scope>NUCLEOTIDE SEQUENCE [LARGE SCALE GENOMIC DNA]</scope>
    <source>
        <strain evidence="1 2">CAU 1483</strain>
    </source>
</reference>
<keyword evidence="2" id="KW-1185">Reference proteome</keyword>
<name>A0A4U0FI76_9BACL</name>
<sequence>MTESCSIACHKLSFSPDESKTYETLREALFRDLINISEQIDGYAFLFPFDAQILKCIADWIPLELKCCPFLRVAISITNDSGITLKLSGPAEVKTFLLQELKLAESDL</sequence>
<gene>
    <name evidence="1" type="ORF">E5161_01800</name>
</gene>
<proteinExistence type="predicted"/>
<evidence type="ECO:0000313" key="1">
    <source>
        <dbReference type="EMBL" id="TJY44154.1"/>
    </source>
</evidence>
<dbReference type="OrthoDB" id="164217at2"/>